<sequence>MLSVYRRGEAVFMMTLCGRAIIDSRIVQTKRGLDQYGRSPPDQILNICCTMRGETHREFV</sequence>
<evidence type="ECO:0000313" key="2">
    <source>
        <dbReference type="Proteomes" id="UP000652761"/>
    </source>
</evidence>
<dbReference type="EMBL" id="NMUH01000563">
    <property type="protein sequence ID" value="MQL81370.1"/>
    <property type="molecule type" value="Genomic_DNA"/>
</dbReference>
<proteinExistence type="predicted"/>
<accession>A0A843UHK6</accession>
<comment type="caution">
    <text evidence="1">The sequence shown here is derived from an EMBL/GenBank/DDBJ whole genome shotgun (WGS) entry which is preliminary data.</text>
</comment>
<protein>
    <submittedName>
        <fullName evidence="1">Uncharacterized protein</fullName>
    </submittedName>
</protein>
<gene>
    <name evidence="1" type="ORF">Taro_013840</name>
</gene>
<feature type="non-terminal residue" evidence="1">
    <location>
        <position position="60"/>
    </location>
</feature>
<keyword evidence="2" id="KW-1185">Reference proteome</keyword>
<dbReference type="AlphaFoldDB" id="A0A843UHK6"/>
<reference evidence="1" key="1">
    <citation type="submission" date="2017-07" db="EMBL/GenBank/DDBJ databases">
        <title>Taro Niue Genome Assembly and Annotation.</title>
        <authorList>
            <person name="Atibalentja N."/>
            <person name="Keating K."/>
            <person name="Fields C.J."/>
        </authorList>
    </citation>
    <scope>NUCLEOTIDE SEQUENCE</scope>
    <source>
        <strain evidence="1">Niue_2</strain>
        <tissue evidence="1">Leaf</tissue>
    </source>
</reference>
<name>A0A843UHK6_COLES</name>
<evidence type="ECO:0000313" key="1">
    <source>
        <dbReference type="EMBL" id="MQL81370.1"/>
    </source>
</evidence>
<dbReference type="Proteomes" id="UP000652761">
    <property type="component" value="Unassembled WGS sequence"/>
</dbReference>
<organism evidence="1 2">
    <name type="scientific">Colocasia esculenta</name>
    <name type="common">Wild taro</name>
    <name type="synonym">Arum esculentum</name>
    <dbReference type="NCBI Taxonomy" id="4460"/>
    <lineage>
        <taxon>Eukaryota</taxon>
        <taxon>Viridiplantae</taxon>
        <taxon>Streptophyta</taxon>
        <taxon>Embryophyta</taxon>
        <taxon>Tracheophyta</taxon>
        <taxon>Spermatophyta</taxon>
        <taxon>Magnoliopsida</taxon>
        <taxon>Liliopsida</taxon>
        <taxon>Araceae</taxon>
        <taxon>Aroideae</taxon>
        <taxon>Colocasieae</taxon>
        <taxon>Colocasia</taxon>
    </lineage>
</organism>